<dbReference type="RefSeq" id="WP_110812900.1">
    <property type="nucleotide sequence ID" value="NZ_QJTE01000001.1"/>
</dbReference>
<protein>
    <submittedName>
        <fullName evidence="2">Uncharacterized protein DUF4169</fullName>
    </submittedName>
</protein>
<dbReference type="EMBL" id="QJTE01000001">
    <property type="protein sequence ID" value="PYE85888.1"/>
    <property type="molecule type" value="Genomic_DNA"/>
</dbReference>
<organism evidence="2 3">
    <name type="scientific">Pseudoroseicyclus aestuarii</name>
    <dbReference type="NCBI Taxonomy" id="1795041"/>
    <lineage>
        <taxon>Bacteria</taxon>
        <taxon>Pseudomonadati</taxon>
        <taxon>Pseudomonadota</taxon>
        <taxon>Alphaproteobacteria</taxon>
        <taxon>Rhodobacterales</taxon>
        <taxon>Paracoccaceae</taxon>
        <taxon>Pseudoroseicyclus</taxon>
    </lineage>
</organism>
<evidence type="ECO:0000313" key="3">
    <source>
        <dbReference type="Proteomes" id="UP000248311"/>
    </source>
</evidence>
<comment type="caution">
    <text evidence="2">The sequence shown here is derived from an EMBL/GenBank/DDBJ whole genome shotgun (WGS) entry which is preliminary data.</text>
</comment>
<gene>
    <name evidence="2" type="ORF">DFP88_101562</name>
</gene>
<dbReference type="Proteomes" id="UP000248311">
    <property type="component" value="Unassembled WGS sequence"/>
</dbReference>
<dbReference type="AlphaFoldDB" id="A0A318TC60"/>
<dbReference type="InterPro" id="IPR025227">
    <property type="entry name" value="DUF4169"/>
</dbReference>
<proteinExistence type="predicted"/>
<feature type="compositionally biased region" description="Basic and acidic residues" evidence="1">
    <location>
        <begin position="43"/>
        <end position="68"/>
    </location>
</feature>
<accession>A0A318TC60</accession>
<feature type="compositionally biased region" description="Basic and acidic residues" evidence="1">
    <location>
        <begin position="16"/>
        <end position="28"/>
    </location>
</feature>
<dbReference type="Pfam" id="PF13770">
    <property type="entry name" value="DUF4169"/>
    <property type="match status" value="1"/>
</dbReference>
<evidence type="ECO:0000256" key="1">
    <source>
        <dbReference type="SAM" id="MobiDB-lite"/>
    </source>
</evidence>
<keyword evidence="3" id="KW-1185">Reference proteome</keyword>
<reference evidence="2 3" key="1">
    <citation type="submission" date="2018-06" db="EMBL/GenBank/DDBJ databases">
        <title>Genomic Encyclopedia of Type Strains, Phase III (KMG-III): the genomes of soil and plant-associated and newly described type strains.</title>
        <authorList>
            <person name="Whitman W."/>
        </authorList>
    </citation>
    <scope>NUCLEOTIDE SEQUENCE [LARGE SCALE GENOMIC DNA]</scope>
    <source>
        <strain evidence="2 3">CECT 9025</strain>
    </source>
</reference>
<feature type="region of interest" description="Disordered" evidence="1">
    <location>
        <begin position="1"/>
        <end position="68"/>
    </location>
</feature>
<evidence type="ECO:0000313" key="2">
    <source>
        <dbReference type="EMBL" id="PYE85888.1"/>
    </source>
</evidence>
<name>A0A318TC60_9RHOB</name>
<sequence>MSSAPVNLNRLRKQKARAEKRARADENAARFGRTKAETALQTAREEAEARRIEAHRRERGPQGDDDRG</sequence>